<dbReference type="InterPro" id="IPR006531">
    <property type="entry name" value="Gp5/Vgr_OB"/>
</dbReference>
<dbReference type="InterPro" id="IPR013046">
    <property type="entry name" value="GpV/Gp45"/>
</dbReference>
<dbReference type="RefSeq" id="WP_010864472.1">
    <property type="nucleotide sequence ID" value="NZ_KB944511.1"/>
</dbReference>
<dbReference type="Gene3D" id="2.40.50.230">
    <property type="entry name" value="Gp5 N-terminal domain"/>
    <property type="match status" value="1"/>
</dbReference>
<dbReference type="OrthoDB" id="4931325at2"/>
<evidence type="ECO:0000313" key="2">
    <source>
        <dbReference type="EMBL" id="EON87815.1"/>
    </source>
</evidence>
<reference evidence="2 3" key="1">
    <citation type="journal article" date="2013" name="Genome Announc.">
        <title>Genome Sequence of Plesiomonas shigelloides Strain 302-73 (Serotype O1).</title>
        <authorList>
            <person name="Pique N."/>
            <person name="Aquilini E."/>
            <person name="Alioto T."/>
            <person name="Minana-Galbis D."/>
            <person name="Tomas J.M."/>
        </authorList>
    </citation>
    <scope>NUCLEOTIDE SEQUENCE [LARGE SCALE GENOMIC DNA]</scope>
    <source>
        <strain evidence="2 3">302-73</strain>
    </source>
</reference>
<organism evidence="2 3">
    <name type="scientific">Plesiomonas shigelloides 302-73</name>
    <dbReference type="NCBI Taxonomy" id="1315976"/>
    <lineage>
        <taxon>Bacteria</taxon>
        <taxon>Pseudomonadati</taxon>
        <taxon>Pseudomonadota</taxon>
        <taxon>Gammaproteobacteria</taxon>
        <taxon>Enterobacterales</taxon>
        <taxon>Enterobacteriaceae</taxon>
        <taxon>Plesiomonas</taxon>
    </lineage>
</organism>
<dbReference type="InterPro" id="IPR037026">
    <property type="entry name" value="Vgr_OB-fold_dom_sf"/>
</dbReference>
<dbReference type="EMBL" id="AQQO01000358">
    <property type="protein sequence ID" value="EON87815.1"/>
    <property type="molecule type" value="Genomic_DNA"/>
</dbReference>
<dbReference type="AlphaFoldDB" id="R8ANC5"/>
<accession>R8ANC5</accession>
<proteinExistence type="predicted"/>
<evidence type="ECO:0000313" key="3">
    <source>
        <dbReference type="Proteomes" id="UP000014012"/>
    </source>
</evidence>
<dbReference type="Gene3D" id="6.20.150.10">
    <property type="match status" value="1"/>
</dbReference>
<gene>
    <name evidence="2" type="ORF">PLESHI_14356</name>
</gene>
<dbReference type="Pfam" id="PF04717">
    <property type="entry name" value="Phage_base_V"/>
    <property type="match status" value="1"/>
</dbReference>
<comment type="caution">
    <text evidence="2">The sequence shown here is derived from an EMBL/GenBank/DDBJ whole genome shotgun (WGS) entry which is preliminary data.</text>
</comment>
<dbReference type="NCBIfam" id="TIGR01644">
    <property type="entry name" value="phage_P2_V"/>
    <property type="match status" value="1"/>
</dbReference>
<dbReference type="Proteomes" id="UP000014012">
    <property type="component" value="Unassembled WGS sequence"/>
</dbReference>
<dbReference type="PATRIC" id="fig|1315976.3.peg.2743"/>
<feature type="domain" description="Gp5/Type VI secretion system Vgr protein OB-fold" evidence="1">
    <location>
        <begin position="17"/>
        <end position="84"/>
    </location>
</feature>
<name>R8ANC5_PLESH</name>
<protein>
    <submittedName>
        <fullName evidence="2">Phage baseplate assembly protein V</fullName>
    </submittedName>
</protein>
<sequence length="186" mass="20105">MNTQLTELLRLLRNMIRTGVITDVDADKWLCRVASGELKTDWIPWLTMRAGASRTWWKPSAGEQVLLLAIGGELTTAFALPAIYSDENPPPSNSQDGWVVTFPDGARFEYEPESGHLSVSGIKSLSMAAAESMELVTKQLTIDAEQTQINGEVSQSGGAMSSNGVVVHEHVHIKVQAGKDNSGGPK</sequence>
<evidence type="ECO:0000259" key="1">
    <source>
        <dbReference type="Pfam" id="PF04717"/>
    </source>
</evidence>
<dbReference type="HOGENOM" id="CLU_088884_0_1_6"/>
<keyword evidence="3" id="KW-1185">Reference proteome</keyword>